<evidence type="ECO:0000256" key="3">
    <source>
        <dbReference type="ARBA" id="ARBA00022989"/>
    </source>
</evidence>
<comment type="caution">
    <text evidence="9">The sequence shown here is derived from an EMBL/GenBank/DDBJ whole genome shotgun (WGS) entry which is preliminary data.</text>
</comment>
<keyword evidence="2 7" id="KW-0812">Transmembrane</keyword>
<sequence>MIEFRKEARENFLACAVTISISAAVVALRFFTRFYVGQKLILSDYLCLLSLAVFATYCGLLINYIFNVSEVGAFEGAFVPSANSVSIQETMDFMKTVQNSYVLMLLFTSTITIVKLSIISFYWTIFAVNNTQRYLIMGATGLVVSWWIAFFFVIVFLCTPISAMWEKVFEAGYCLSTPHVLLGYELSNLFIDVIMLCIPTLVVSKLQLSSSRKWSLIAMFLMGAAVCVASIVRLTFIWRPPNVALDFDTSKTVVWSTLQSGMAIICACLPMLGTLFTRNRSQPSSKSRTWGDSGQRAGSGYKRTNSPNASVDRWDDGPSSRFHNSSKGWATRDNDSAASDDIPLDPIPVNKIHVKRQVQVS</sequence>
<feature type="transmembrane region" description="Helical" evidence="7">
    <location>
        <begin position="12"/>
        <end position="31"/>
    </location>
</feature>
<comment type="subcellular location">
    <subcellularLocation>
        <location evidence="1">Membrane</location>
        <topology evidence="1">Multi-pass membrane protein</topology>
    </subcellularLocation>
</comment>
<feature type="transmembrane region" description="Helical" evidence="7">
    <location>
        <begin position="43"/>
        <end position="66"/>
    </location>
</feature>
<accession>A0ABY6U216</accession>
<feature type="transmembrane region" description="Helical" evidence="7">
    <location>
        <begin position="216"/>
        <end position="238"/>
    </location>
</feature>
<evidence type="ECO:0000256" key="6">
    <source>
        <dbReference type="SAM" id="MobiDB-lite"/>
    </source>
</evidence>
<gene>
    <name evidence="9" type="ORF">CLO192961_LOCUS132742</name>
</gene>
<feature type="compositionally biased region" description="Polar residues" evidence="6">
    <location>
        <begin position="279"/>
        <end position="292"/>
    </location>
</feature>
<keyword evidence="4 7" id="KW-0472">Membrane</keyword>
<keyword evidence="10" id="KW-1185">Reference proteome</keyword>
<keyword evidence="3 7" id="KW-1133">Transmembrane helix</keyword>
<dbReference type="InterPro" id="IPR052337">
    <property type="entry name" value="SAT4-like"/>
</dbReference>
<dbReference type="PANTHER" id="PTHR33048">
    <property type="entry name" value="PTH11-LIKE INTEGRAL MEMBRANE PROTEIN (AFU_ORTHOLOGUE AFUA_5G11245)"/>
    <property type="match status" value="1"/>
</dbReference>
<feature type="transmembrane region" description="Helical" evidence="7">
    <location>
        <begin position="182"/>
        <end position="204"/>
    </location>
</feature>
<protein>
    <recommendedName>
        <fullName evidence="8">Rhodopsin domain-containing protein</fullName>
    </recommendedName>
</protein>
<evidence type="ECO:0000256" key="5">
    <source>
        <dbReference type="ARBA" id="ARBA00038359"/>
    </source>
</evidence>
<evidence type="ECO:0000313" key="9">
    <source>
        <dbReference type="EMBL" id="VUC24187.1"/>
    </source>
</evidence>
<dbReference type="InterPro" id="IPR049326">
    <property type="entry name" value="Rhodopsin_dom_fungi"/>
</dbReference>
<organism evidence="9 10">
    <name type="scientific">Bionectria ochroleuca</name>
    <name type="common">Gliocladium roseum</name>
    <dbReference type="NCBI Taxonomy" id="29856"/>
    <lineage>
        <taxon>Eukaryota</taxon>
        <taxon>Fungi</taxon>
        <taxon>Dikarya</taxon>
        <taxon>Ascomycota</taxon>
        <taxon>Pezizomycotina</taxon>
        <taxon>Sordariomycetes</taxon>
        <taxon>Hypocreomycetidae</taxon>
        <taxon>Hypocreales</taxon>
        <taxon>Bionectriaceae</taxon>
        <taxon>Clonostachys</taxon>
    </lineage>
</organism>
<dbReference type="Pfam" id="PF20684">
    <property type="entry name" value="Fung_rhodopsin"/>
    <property type="match status" value="1"/>
</dbReference>
<evidence type="ECO:0000259" key="8">
    <source>
        <dbReference type="Pfam" id="PF20684"/>
    </source>
</evidence>
<feature type="transmembrane region" description="Helical" evidence="7">
    <location>
        <begin position="258"/>
        <end position="277"/>
    </location>
</feature>
<evidence type="ECO:0000256" key="1">
    <source>
        <dbReference type="ARBA" id="ARBA00004141"/>
    </source>
</evidence>
<feature type="transmembrane region" description="Helical" evidence="7">
    <location>
        <begin position="101"/>
        <end position="123"/>
    </location>
</feature>
<evidence type="ECO:0000313" key="10">
    <source>
        <dbReference type="Proteomes" id="UP000766486"/>
    </source>
</evidence>
<comment type="similarity">
    <text evidence="5">Belongs to the SAT4 family.</text>
</comment>
<dbReference type="EMBL" id="CABFNS010000715">
    <property type="protein sequence ID" value="VUC24187.1"/>
    <property type="molecule type" value="Genomic_DNA"/>
</dbReference>
<dbReference type="Proteomes" id="UP000766486">
    <property type="component" value="Unassembled WGS sequence"/>
</dbReference>
<reference evidence="9 10" key="1">
    <citation type="submission" date="2019-06" db="EMBL/GenBank/DDBJ databases">
        <authorList>
            <person name="Broberg M."/>
        </authorList>
    </citation>
    <scope>NUCLEOTIDE SEQUENCE [LARGE SCALE GENOMIC DNA]</scope>
</reference>
<feature type="transmembrane region" description="Helical" evidence="7">
    <location>
        <begin position="135"/>
        <end position="162"/>
    </location>
</feature>
<evidence type="ECO:0000256" key="4">
    <source>
        <dbReference type="ARBA" id="ARBA00023136"/>
    </source>
</evidence>
<dbReference type="PANTHER" id="PTHR33048:SF47">
    <property type="entry name" value="INTEGRAL MEMBRANE PROTEIN-RELATED"/>
    <property type="match status" value="1"/>
</dbReference>
<evidence type="ECO:0000256" key="2">
    <source>
        <dbReference type="ARBA" id="ARBA00022692"/>
    </source>
</evidence>
<name>A0ABY6U216_BIOOC</name>
<feature type="region of interest" description="Disordered" evidence="6">
    <location>
        <begin position="279"/>
        <end position="347"/>
    </location>
</feature>
<evidence type="ECO:0000256" key="7">
    <source>
        <dbReference type="SAM" id="Phobius"/>
    </source>
</evidence>
<feature type="domain" description="Rhodopsin" evidence="8">
    <location>
        <begin position="28"/>
        <end position="277"/>
    </location>
</feature>
<proteinExistence type="inferred from homology"/>